<dbReference type="GO" id="GO:0035999">
    <property type="term" value="P:tetrahydrofolate interconversion"/>
    <property type="evidence" value="ECO:0007669"/>
    <property type="project" value="TreeGrafter"/>
</dbReference>
<dbReference type="GO" id="GO:0009396">
    <property type="term" value="P:folic acid-containing compound biosynthetic process"/>
    <property type="evidence" value="ECO:0007669"/>
    <property type="project" value="TreeGrafter"/>
</dbReference>
<reference evidence="7" key="3">
    <citation type="submission" date="2018-08" db="EMBL/GenBank/DDBJ databases">
        <title>Leveraging single-cell genomics to expand the Fungal Tree of Life.</title>
        <authorList>
            <consortium name="DOE Joint Genome Institute"/>
            <person name="Ahrendt S.R."/>
            <person name="Quandt C.A."/>
            <person name="Ciobanu D."/>
            <person name="Clum A."/>
            <person name="Salamov A."/>
            <person name="Andreopoulos B."/>
            <person name="Cheng J.-F."/>
            <person name="Woyke T."/>
            <person name="Pelin A."/>
            <person name="Henrissat B."/>
            <person name="Reynolds N."/>
            <person name="Benny G.L."/>
            <person name="Smith M.E."/>
            <person name="James T.Y."/>
            <person name="Grigoriev I.V."/>
        </authorList>
    </citation>
    <scope>NUCLEOTIDE SEQUENCE</scope>
    <source>
        <strain evidence="7">ATCC 52028</strain>
    </source>
</reference>
<dbReference type="GO" id="GO:0016740">
    <property type="term" value="F:transferase activity"/>
    <property type="evidence" value="ECO:0007669"/>
    <property type="project" value="UniProtKB-KW"/>
</dbReference>
<name>A0A4P9WYV1_9FUNG</name>
<dbReference type="PIRSF" id="PIRSF006806">
    <property type="entry name" value="FTHF_cligase"/>
    <property type="match status" value="1"/>
</dbReference>
<evidence type="ECO:0000256" key="6">
    <source>
        <dbReference type="PIRSR" id="PIRSR006806-1"/>
    </source>
</evidence>
<dbReference type="OrthoDB" id="2015992at2759"/>
<feature type="non-terminal residue" evidence="7">
    <location>
        <position position="187"/>
    </location>
</feature>
<dbReference type="GO" id="GO:0030272">
    <property type="term" value="F:5-formyltetrahydrofolate cyclo-ligase activity"/>
    <property type="evidence" value="ECO:0007669"/>
    <property type="project" value="UniProtKB-EC"/>
</dbReference>
<dbReference type="InterPro" id="IPR024185">
    <property type="entry name" value="FTHF_cligase-like_sf"/>
</dbReference>
<dbReference type="InterPro" id="IPR037171">
    <property type="entry name" value="NagB/RpiA_transferase-like"/>
</dbReference>
<evidence type="ECO:0000256" key="5">
    <source>
        <dbReference type="ARBA" id="ARBA00038966"/>
    </source>
</evidence>
<evidence type="ECO:0000313" key="10">
    <source>
        <dbReference type="Proteomes" id="UP000274922"/>
    </source>
</evidence>
<keyword evidence="2 6" id="KW-0547">Nucleotide-binding</keyword>
<organism evidence="7 9">
    <name type="scientific">Caulochytrium protostelioides</name>
    <dbReference type="NCBI Taxonomy" id="1555241"/>
    <lineage>
        <taxon>Eukaryota</taxon>
        <taxon>Fungi</taxon>
        <taxon>Fungi incertae sedis</taxon>
        <taxon>Chytridiomycota</taxon>
        <taxon>Chytridiomycota incertae sedis</taxon>
        <taxon>Chytridiomycetes</taxon>
        <taxon>Caulochytriales</taxon>
        <taxon>Caulochytriaceae</taxon>
        <taxon>Caulochytrium</taxon>
    </lineage>
</organism>
<evidence type="ECO:0000256" key="1">
    <source>
        <dbReference type="ARBA" id="ARBA00010638"/>
    </source>
</evidence>
<dbReference type="GO" id="GO:0005524">
    <property type="term" value="F:ATP binding"/>
    <property type="evidence" value="ECO:0007669"/>
    <property type="project" value="UniProtKB-KW"/>
</dbReference>
<feature type="binding site" evidence="6">
    <location>
        <begin position="170"/>
        <end position="178"/>
    </location>
    <ligand>
        <name>ATP</name>
        <dbReference type="ChEBI" id="CHEBI:30616"/>
    </ligand>
</feature>
<comment type="similarity">
    <text evidence="1">Belongs to the 5-formyltetrahydrofolate cyclo-ligase family.</text>
</comment>
<dbReference type="Pfam" id="PF01812">
    <property type="entry name" value="5-FTHF_cyc-lig"/>
    <property type="match status" value="1"/>
</dbReference>
<evidence type="ECO:0000256" key="2">
    <source>
        <dbReference type="ARBA" id="ARBA00022741"/>
    </source>
</evidence>
<dbReference type="GO" id="GO:0005739">
    <property type="term" value="C:mitochondrion"/>
    <property type="evidence" value="ECO:0007669"/>
    <property type="project" value="TreeGrafter"/>
</dbReference>
<dbReference type="PANTHER" id="PTHR23407">
    <property type="entry name" value="ATPASE INHIBITOR/5-FORMYLTETRAHYDROFOLATE CYCLO-LIGASE"/>
    <property type="match status" value="1"/>
</dbReference>
<evidence type="ECO:0000313" key="7">
    <source>
        <dbReference type="EMBL" id="RKO97468.1"/>
    </source>
</evidence>
<dbReference type="PANTHER" id="PTHR23407:SF1">
    <property type="entry name" value="5-FORMYLTETRAHYDROFOLATE CYCLO-LIGASE"/>
    <property type="match status" value="1"/>
</dbReference>
<dbReference type="Proteomes" id="UP000268535">
    <property type="component" value="Unassembled WGS sequence"/>
</dbReference>
<dbReference type="EMBL" id="ML009258">
    <property type="protein sequence ID" value="RKO97468.1"/>
    <property type="molecule type" value="Genomic_DNA"/>
</dbReference>
<dbReference type="Gene3D" id="3.40.50.10420">
    <property type="entry name" value="NagB/RpiA/CoA transferase-like"/>
    <property type="match status" value="1"/>
</dbReference>
<reference evidence="8" key="2">
    <citation type="submission" date="2018-04" db="EMBL/GenBank/DDBJ databases">
        <title>Leveraging single-cell genomics to expand the Fungal Tree of Life.</title>
        <authorList>
            <consortium name="DOE Joint Genome Institute"/>
            <person name="Ahrendt S.R."/>
            <person name="Quandt C.A."/>
            <person name="Ciobanu D."/>
            <person name="Clum A."/>
            <person name="Salamov A."/>
            <person name="Andreopoulos B."/>
            <person name="Cheng J.-F."/>
            <person name="Woyke T."/>
            <person name="Pelin A."/>
            <person name="Henrissat B."/>
            <person name="Benny G.L."/>
            <person name="Smith M.E."/>
            <person name="James T.Y."/>
            <person name="Grigoriev I.V."/>
        </authorList>
    </citation>
    <scope>NUCLEOTIDE SEQUENCE</scope>
    <source>
        <strain evidence="8">ATCC 52028</strain>
    </source>
</reference>
<protein>
    <recommendedName>
        <fullName evidence="5">5-formyltetrahydrofolate cyclo-ligase</fullName>
        <ecNumber evidence="5">6.3.3.2</ecNumber>
    </recommendedName>
</protein>
<feature type="non-terminal residue" evidence="7">
    <location>
        <position position="1"/>
    </location>
</feature>
<dbReference type="STRING" id="1555241.A0A4P9WYV1"/>
<keyword evidence="10" id="KW-1185">Reference proteome</keyword>
<dbReference type="InterPro" id="IPR002698">
    <property type="entry name" value="FTHF_cligase"/>
</dbReference>
<feature type="binding site" evidence="6">
    <location>
        <position position="51"/>
    </location>
    <ligand>
        <name>substrate</name>
    </ligand>
</feature>
<evidence type="ECO:0000313" key="9">
    <source>
        <dbReference type="Proteomes" id="UP000268535"/>
    </source>
</evidence>
<evidence type="ECO:0000256" key="3">
    <source>
        <dbReference type="ARBA" id="ARBA00022840"/>
    </source>
</evidence>
<evidence type="ECO:0000256" key="4">
    <source>
        <dbReference type="ARBA" id="ARBA00036539"/>
    </source>
</evidence>
<keyword evidence="3 6" id="KW-0067">ATP-binding</keyword>
<dbReference type="Proteomes" id="UP000274922">
    <property type="component" value="Unassembled WGS sequence"/>
</dbReference>
<evidence type="ECO:0000313" key="8">
    <source>
        <dbReference type="EMBL" id="RKP01007.1"/>
    </source>
</evidence>
<feature type="binding site" evidence="6">
    <location>
        <begin position="5"/>
        <end position="9"/>
    </location>
    <ligand>
        <name>ATP</name>
        <dbReference type="ChEBI" id="CHEBI:30616"/>
    </ligand>
</feature>
<dbReference type="AlphaFoldDB" id="A0A4P9WYV1"/>
<keyword evidence="7" id="KW-0808">Transferase</keyword>
<dbReference type="EMBL" id="ML014189">
    <property type="protein sequence ID" value="RKP01007.1"/>
    <property type="molecule type" value="Genomic_DNA"/>
</dbReference>
<dbReference type="EC" id="6.3.3.2" evidence="5"/>
<reference evidence="9 10" key="1">
    <citation type="journal article" date="2018" name="Nat. Microbiol.">
        <title>Leveraging single-cell genomics to expand the fungal tree of life.</title>
        <authorList>
            <person name="Ahrendt S.R."/>
            <person name="Quandt C.A."/>
            <person name="Ciobanu D."/>
            <person name="Clum A."/>
            <person name="Salamov A."/>
            <person name="Andreopoulos B."/>
            <person name="Cheng J.F."/>
            <person name="Woyke T."/>
            <person name="Pelin A."/>
            <person name="Henrissat B."/>
            <person name="Reynolds N.K."/>
            <person name="Benny G.L."/>
            <person name="Smith M.E."/>
            <person name="James T.Y."/>
            <person name="Grigoriev I.V."/>
        </authorList>
    </citation>
    <scope>NUCLEOTIDE SEQUENCE [LARGE SCALE GENOMIC DNA]</scope>
    <source>
        <strain evidence="9 10">ATCC 52028</strain>
    </source>
</reference>
<accession>A0A4P9WYV1</accession>
<gene>
    <name evidence="7" type="ORF">CAUPRSCDRAFT_3707</name>
    <name evidence="8" type="ORF">CXG81DRAFT_5180</name>
</gene>
<sequence length="187" mass="20186">VRAAKKRLRSEMARVLKTLSPAVIAAESQRVCDQIRRLPVYQAARNVSVYLSMPDGELQTAALVDQILADGKGCFVPVTLQPPRLNQTTAADGSVLTPTPAVAMASMRMLEVTSTAEIAALPRDRWGIPTVPLTVATERHGTRPRRDVMAAGGCALVIVPGVAFDAHGGRLGHGKGFYDTWLRGYRR</sequence>
<proteinExistence type="inferred from homology"/>
<dbReference type="SUPFAM" id="SSF100950">
    <property type="entry name" value="NagB/RpiA/CoA transferase-like"/>
    <property type="match status" value="1"/>
</dbReference>
<feature type="binding site" evidence="6">
    <location>
        <position position="57"/>
    </location>
    <ligand>
        <name>substrate</name>
    </ligand>
</feature>
<comment type="catalytic activity">
    <reaction evidence="4">
        <text>(6S)-5-formyl-5,6,7,8-tetrahydrofolate + ATP = (6R)-5,10-methenyltetrahydrofolate + ADP + phosphate</text>
        <dbReference type="Rhea" id="RHEA:10488"/>
        <dbReference type="ChEBI" id="CHEBI:30616"/>
        <dbReference type="ChEBI" id="CHEBI:43474"/>
        <dbReference type="ChEBI" id="CHEBI:57455"/>
        <dbReference type="ChEBI" id="CHEBI:57457"/>
        <dbReference type="ChEBI" id="CHEBI:456216"/>
        <dbReference type="EC" id="6.3.3.2"/>
    </reaction>
</comment>